<dbReference type="GO" id="GO:0003677">
    <property type="term" value="F:DNA binding"/>
    <property type="evidence" value="ECO:0007669"/>
    <property type="project" value="UniProtKB-KW"/>
</dbReference>
<dbReference type="Gene3D" id="3.40.50.1360">
    <property type="match status" value="1"/>
</dbReference>
<dbReference type="InterPro" id="IPR013324">
    <property type="entry name" value="RNA_pol_sigma_r3/r4-like"/>
</dbReference>
<evidence type="ECO:0000313" key="7">
    <source>
        <dbReference type="Proteomes" id="UP000261080"/>
    </source>
</evidence>
<keyword evidence="7" id="KW-1185">Reference proteome</keyword>
<reference evidence="6 7" key="1">
    <citation type="submission" date="2018-08" db="EMBL/GenBank/DDBJ databases">
        <title>A genome reference for cultivated species of the human gut microbiota.</title>
        <authorList>
            <person name="Zou Y."/>
            <person name="Xue W."/>
            <person name="Luo G."/>
        </authorList>
    </citation>
    <scope>NUCLEOTIDE SEQUENCE [LARGE SCALE GENOMIC DNA]</scope>
    <source>
        <strain evidence="6 7">AF37-2AT</strain>
    </source>
</reference>
<dbReference type="Proteomes" id="UP000261080">
    <property type="component" value="Unassembled WGS sequence"/>
</dbReference>
<keyword evidence="2" id="KW-0805">Transcription regulation</keyword>
<organism evidence="6 7">
    <name type="scientific">Sellimonas intestinalis</name>
    <dbReference type="NCBI Taxonomy" id="1653434"/>
    <lineage>
        <taxon>Bacteria</taxon>
        <taxon>Bacillati</taxon>
        <taxon>Bacillota</taxon>
        <taxon>Clostridia</taxon>
        <taxon>Lachnospirales</taxon>
        <taxon>Lachnospiraceae</taxon>
        <taxon>Sellimonas</taxon>
    </lineage>
</organism>
<protein>
    <submittedName>
        <fullName evidence="6">Sugar-binding transcriptional regulator</fullName>
    </submittedName>
</protein>
<dbReference type="InterPro" id="IPR051054">
    <property type="entry name" value="SorC_transcr_regulators"/>
</dbReference>
<dbReference type="GO" id="GO:0030246">
    <property type="term" value="F:carbohydrate binding"/>
    <property type="evidence" value="ECO:0007669"/>
    <property type="project" value="InterPro"/>
</dbReference>
<keyword evidence="4" id="KW-0804">Transcription</keyword>
<sequence length="333" mass="37530">MKLDKYDQSVFLVLKAAYQYYILDRSQNQIAKDLDVSVTTVSRLLKRARDEKIIEFVIRNPYVECLNLGQEISNAFGLKEVIISPVIDMGEDEDDSAMEPEMVKKLVALEGARYLQRVIKENDVLGVTWGSTVYQMINYLNPAQKANTTFVTLHGSLSNCVTEWDVRTLVSRMAKAFSGRKYILLTDTLMNSAETVKMLKKEKSISQVMDMFDKVDIAINGIGAFYPKVTSILAKPYYLSPDEVAMLKEHHVIGDVALRFLDKEGNECDTELKERTISISLEQFRKIPIKVTLASGEEKAHAVLAALKGGLIDVLIMDYRLGGTVLKLYKEGH</sequence>
<evidence type="ECO:0000256" key="2">
    <source>
        <dbReference type="ARBA" id="ARBA00023015"/>
    </source>
</evidence>
<evidence type="ECO:0000256" key="1">
    <source>
        <dbReference type="ARBA" id="ARBA00010466"/>
    </source>
</evidence>
<evidence type="ECO:0000313" key="6">
    <source>
        <dbReference type="EMBL" id="RGE86058.1"/>
    </source>
</evidence>
<gene>
    <name evidence="6" type="ORF">DW016_11210</name>
</gene>
<dbReference type="PANTHER" id="PTHR34294:SF1">
    <property type="entry name" value="TRANSCRIPTIONAL REGULATOR LSRR"/>
    <property type="match status" value="1"/>
</dbReference>
<evidence type="ECO:0000259" key="5">
    <source>
        <dbReference type="Pfam" id="PF04198"/>
    </source>
</evidence>
<comment type="caution">
    <text evidence="6">The sequence shown here is derived from an EMBL/GenBank/DDBJ whole genome shotgun (WGS) entry which is preliminary data.</text>
</comment>
<feature type="domain" description="Sugar-binding" evidence="5">
    <location>
        <begin position="61"/>
        <end position="320"/>
    </location>
</feature>
<proteinExistence type="inferred from homology"/>
<dbReference type="RefSeq" id="WP_048621133.1">
    <property type="nucleotide sequence ID" value="NZ_CALBAT010000022.1"/>
</dbReference>
<dbReference type="SUPFAM" id="SSF88659">
    <property type="entry name" value="Sigma3 and sigma4 domains of RNA polymerase sigma factors"/>
    <property type="match status" value="1"/>
</dbReference>
<dbReference type="AlphaFoldDB" id="A0A3E3K0G5"/>
<dbReference type="Gene3D" id="1.10.10.60">
    <property type="entry name" value="Homeodomain-like"/>
    <property type="match status" value="1"/>
</dbReference>
<comment type="similarity">
    <text evidence="1">Belongs to the SorC transcriptional regulatory family.</text>
</comment>
<evidence type="ECO:0000256" key="4">
    <source>
        <dbReference type="ARBA" id="ARBA00023163"/>
    </source>
</evidence>
<dbReference type="InterPro" id="IPR007324">
    <property type="entry name" value="Sugar-bd_dom_put"/>
</dbReference>
<dbReference type="InterPro" id="IPR037171">
    <property type="entry name" value="NagB/RpiA_transferase-like"/>
</dbReference>
<dbReference type="SUPFAM" id="SSF100950">
    <property type="entry name" value="NagB/RpiA/CoA transferase-like"/>
    <property type="match status" value="1"/>
</dbReference>
<name>A0A3E3K0G5_9FIRM</name>
<evidence type="ECO:0000256" key="3">
    <source>
        <dbReference type="ARBA" id="ARBA00023125"/>
    </source>
</evidence>
<accession>A0A3E3K0G5</accession>
<dbReference type="EMBL" id="QVLX01000006">
    <property type="protein sequence ID" value="RGE86058.1"/>
    <property type="molecule type" value="Genomic_DNA"/>
</dbReference>
<dbReference type="PANTHER" id="PTHR34294">
    <property type="entry name" value="TRANSCRIPTIONAL REGULATOR-RELATED"/>
    <property type="match status" value="1"/>
</dbReference>
<dbReference type="OrthoDB" id="58802at2"/>
<keyword evidence="3" id="KW-0238">DNA-binding</keyword>
<dbReference type="Pfam" id="PF04198">
    <property type="entry name" value="Sugar-bind"/>
    <property type="match status" value="1"/>
</dbReference>